<sequence length="860" mass="95508">MPNFDYEDNLFREAGSSPARIFSLMNNVVGSSDVPIIDLPSYDNSFNLELISALLNPQPPPELEPNSFPSLPAASMAPIHPMDQPNPMICNPTFTSYPQNSVVSQLPSDPLGLPGYIGMDPSAMQHKSFMDANGGIGGKLYAQGMRMPTCVANDGMGIHANVGMPVRPMEAAKACNLGGIYSYEAMPRLYSPTNLQELGDNQHASPMCNTSTAPLQMPSDILTMDYSNYKVNRISAEERREQLDRFHRKKKKRNYSKQIKECLSNSLEDKMPNFDYEDNLFREAGSSPARIFSLMNNVVGSSDVPIIDLPSYDNSFNLELISALLNPQPPPELEPNSFPSLPAASMAPIHPMDQPNPMICNPTFTSYPQNSVVSQLPSDPLGLPGYIGMDPSAMQHKSFMDANGGIGGQLYAQGMRMPTCVANDGMGIHANVGMPVRPMEAAKACNLGGIYSYEAMPRLYSPTNLQELGDNQHASPMCNTSTAPLQMPSDILTMDYSNYKVNRISAEERREQLDRFHRKKKKRNYSKQIKYTCRKILADSRPRVRGRFAKIKEFSEECLSNSSEDKMPNFDYEDNLFREAGYSPARVFSLMNNVAGSSDVPITDLPSYDNSFNLELISALLNPQPPPEREPNSFPSLPAASMAPIHPMDQPNPMICNPTFTSYPQNSVVSQLPSDPLCLPGYIGMEPSAMQHRSFIDANGGIVGQLYAQGMRIPTCVANDGMGIHDNVGMPVRPMEAAKACNLGGIYSYEAMPRLYSPTNLQVLGDNQHARPMCNTSTAPLQMPSDILTMDYSNYKVNQISVEERREQLDRFHRKKKKRNYSKQIKYTCRKILADSRPRIRGRFAKIKEFSEVVPMPSFA</sequence>
<comment type="caution">
    <text evidence="5">The sequence shown here is derived from an EMBL/GenBank/DDBJ whole genome shotgun (WGS) entry which is preliminary data.</text>
</comment>
<evidence type="ECO:0000256" key="3">
    <source>
        <dbReference type="PROSITE-ProRule" id="PRU00357"/>
    </source>
</evidence>
<dbReference type="PANTHER" id="PTHR31319:SF110">
    <property type="entry name" value="CCT MOTIF FAMILY PROTEIN"/>
    <property type="match status" value="1"/>
</dbReference>
<dbReference type="AlphaFoldDB" id="A0A8T3ALV4"/>
<gene>
    <name evidence="5" type="ORF">KFK09_020643</name>
</gene>
<feature type="domain" description="CCT" evidence="4">
    <location>
        <begin position="509"/>
        <end position="551"/>
    </location>
</feature>
<evidence type="ECO:0000313" key="5">
    <source>
        <dbReference type="EMBL" id="KAI0497419.1"/>
    </source>
</evidence>
<dbReference type="GO" id="GO:0003700">
    <property type="term" value="F:DNA-binding transcription factor activity"/>
    <property type="evidence" value="ECO:0007669"/>
    <property type="project" value="TreeGrafter"/>
</dbReference>
<comment type="subcellular location">
    <subcellularLocation>
        <location evidence="1 3">Nucleus</location>
    </subcellularLocation>
</comment>
<keyword evidence="2 3" id="KW-0539">Nucleus</keyword>
<dbReference type="PANTHER" id="PTHR31319">
    <property type="entry name" value="ZINC FINGER PROTEIN CONSTANS-LIKE 4"/>
    <property type="match status" value="1"/>
</dbReference>
<dbReference type="InterPro" id="IPR045281">
    <property type="entry name" value="CONSTANS-like"/>
</dbReference>
<dbReference type="SMR" id="A0A8T3ALV4"/>
<dbReference type="EMBL" id="JAGYWB010000015">
    <property type="protein sequence ID" value="KAI0497419.1"/>
    <property type="molecule type" value="Genomic_DNA"/>
</dbReference>
<name>A0A8T3ALV4_DENNO</name>
<protein>
    <recommendedName>
        <fullName evidence="4">CCT domain-containing protein</fullName>
    </recommendedName>
</protein>
<dbReference type="GO" id="GO:0005634">
    <property type="term" value="C:nucleus"/>
    <property type="evidence" value="ECO:0007669"/>
    <property type="project" value="UniProtKB-SubCell"/>
</dbReference>
<proteinExistence type="predicted"/>
<dbReference type="PROSITE" id="PS51017">
    <property type="entry name" value="CCT"/>
    <property type="match status" value="2"/>
</dbReference>
<evidence type="ECO:0000256" key="2">
    <source>
        <dbReference type="ARBA" id="ARBA00023242"/>
    </source>
</evidence>
<dbReference type="InterPro" id="IPR010402">
    <property type="entry name" value="CCT_domain"/>
</dbReference>
<accession>A0A8T3ALV4</accession>
<evidence type="ECO:0000259" key="4">
    <source>
        <dbReference type="PROSITE" id="PS51017"/>
    </source>
</evidence>
<organism evidence="5 6">
    <name type="scientific">Dendrobium nobile</name>
    <name type="common">Orchid</name>
    <dbReference type="NCBI Taxonomy" id="94219"/>
    <lineage>
        <taxon>Eukaryota</taxon>
        <taxon>Viridiplantae</taxon>
        <taxon>Streptophyta</taxon>
        <taxon>Embryophyta</taxon>
        <taxon>Tracheophyta</taxon>
        <taxon>Spermatophyta</taxon>
        <taxon>Magnoliopsida</taxon>
        <taxon>Liliopsida</taxon>
        <taxon>Asparagales</taxon>
        <taxon>Orchidaceae</taxon>
        <taxon>Epidendroideae</taxon>
        <taxon>Malaxideae</taxon>
        <taxon>Dendrobiinae</taxon>
        <taxon>Dendrobium</taxon>
    </lineage>
</organism>
<feature type="domain" description="CCT" evidence="4">
    <location>
        <begin position="805"/>
        <end position="847"/>
    </location>
</feature>
<dbReference type="OrthoDB" id="153872at2759"/>
<evidence type="ECO:0000313" key="6">
    <source>
        <dbReference type="Proteomes" id="UP000829196"/>
    </source>
</evidence>
<dbReference type="Proteomes" id="UP000829196">
    <property type="component" value="Unassembled WGS sequence"/>
</dbReference>
<dbReference type="GO" id="GO:0009909">
    <property type="term" value="P:regulation of flower development"/>
    <property type="evidence" value="ECO:0007669"/>
    <property type="project" value="InterPro"/>
</dbReference>
<dbReference type="Pfam" id="PF06203">
    <property type="entry name" value="CCT"/>
    <property type="match status" value="2"/>
</dbReference>
<reference evidence="5" key="1">
    <citation type="journal article" date="2022" name="Front. Genet.">
        <title>Chromosome-Scale Assembly of the Dendrobium nobile Genome Provides Insights Into the Molecular Mechanism of the Biosynthesis of the Medicinal Active Ingredient of Dendrobium.</title>
        <authorList>
            <person name="Xu Q."/>
            <person name="Niu S.-C."/>
            <person name="Li K.-L."/>
            <person name="Zheng P.-J."/>
            <person name="Zhang X.-J."/>
            <person name="Jia Y."/>
            <person name="Liu Y."/>
            <person name="Niu Y.-X."/>
            <person name="Yu L.-H."/>
            <person name="Chen D.-F."/>
            <person name="Zhang G.-Q."/>
        </authorList>
    </citation>
    <scope>NUCLEOTIDE SEQUENCE</scope>
    <source>
        <tissue evidence="5">Leaf</tissue>
    </source>
</reference>
<evidence type="ECO:0000256" key="1">
    <source>
        <dbReference type="ARBA" id="ARBA00004123"/>
    </source>
</evidence>
<keyword evidence="6" id="KW-1185">Reference proteome</keyword>